<comment type="catalytic activity">
    <reaction evidence="1">
        <text>a ribonucleoside 5'-phosphate + H2O = a ribonucleoside + phosphate</text>
        <dbReference type="Rhea" id="RHEA:12484"/>
        <dbReference type="ChEBI" id="CHEBI:15377"/>
        <dbReference type="ChEBI" id="CHEBI:18254"/>
        <dbReference type="ChEBI" id="CHEBI:43474"/>
        <dbReference type="ChEBI" id="CHEBI:58043"/>
        <dbReference type="EC" id="3.1.3.5"/>
    </reaction>
</comment>
<dbReference type="InterPro" id="IPR023214">
    <property type="entry name" value="HAD_sf"/>
</dbReference>
<evidence type="ECO:0000256" key="3">
    <source>
        <dbReference type="ARBA" id="ARBA00012643"/>
    </source>
</evidence>
<dbReference type="InterPro" id="IPR006434">
    <property type="entry name" value="Pyrimidine_nucleotidase_eu"/>
</dbReference>
<dbReference type="FunFam" id="1.10.150.340:FF:000001">
    <property type="entry name" value="Cytosolic 5-nucleotidase 3-like"/>
    <property type="match status" value="1"/>
</dbReference>
<evidence type="ECO:0000256" key="8">
    <source>
        <dbReference type="ARBA" id="ARBA00023080"/>
    </source>
</evidence>
<dbReference type="SFLD" id="SFLDG01128">
    <property type="entry name" value="C1.4:_5'-Nucleotidase_Like"/>
    <property type="match status" value="1"/>
</dbReference>
<dbReference type="GO" id="GO:0008253">
    <property type="term" value="F:5'-nucleotidase activity"/>
    <property type="evidence" value="ECO:0007669"/>
    <property type="project" value="UniProtKB-EC"/>
</dbReference>
<evidence type="ECO:0000256" key="4">
    <source>
        <dbReference type="ARBA" id="ARBA00022723"/>
    </source>
</evidence>
<dbReference type="Gene3D" id="3.40.50.1000">
    <property type="entry name" value="HAD superfamily/HAD-like"/>
    <property type="match status" value="1"/>
</dbReference>
<dbReference type="GO" id="GO:0000166">
    <property type="term" value="F:nucleotide binding"/>
    <property type="evidence" value="ECO:0007669"/>
    <property type="project" value="UniProtKB-KW"/>
</dbReference>
<keyword evidence="7" id="KW-0460">Magnesium</keyword>
<dbReference type="Gene3D" id="1.10.150.340">
    <property type="entry name" value="Pyrimidine 5'-nucleotidase (UMPH-1), N-terminal domain"/>
    <property type="match status" value="1"/>
</dbReference>
<keyword evidence="5" id="KW-0547">Nucleotide-binding</keyword>
<dbReference type="EC" id="3.1.3.5" evidence="3"/>
<accession>A0A261XTW4</accession>
<dbReference type="Proteomes" id="UP000242875">
    <property type="component" value="Unassembled WGS sequence"/>
</dbReference>
<name>A0A261XTW4_9FUNG</name>
<evidence type="ECO:0000256" key="1">
    <source>
        <dbReference type="ARBA" id="ARBA00000815"/>
    </source>
</evidence>
<keyword evidence="8" id="KW-0546">Nucleotide metabolism</keyword>
<dbReference type="GO" id="GO:0005737">
    <property type="term" value="C:cytoplasm"/>
    <property type="evidence" value="ECO:0007669"/>
    <property type="project" value="InterPro"/>
</dbReference>
<dbReference type="SFLD" id="SFLDS00003">
    <property type="entry name" value="Haloacid_Dehalogenase"/>
    <property type="match status" value="1"/>
</dbReference>
<dbReference type="PANTHER" id="PTHR13045">
    <property type="entry name" value="5'-NUCLEOTIDASE"/>
    <property type="match status" value="1"/>
</dbReference>
<evidence type="ECO:0000256" key="2">
    <source>
        <dbReference type="ARBA" id="ARBA00008389"/>
    </source>
</evidence>
<dbReference type="SUPFAM" id="SSF56784">
    <property type="entry name" value="HAD-like"/>
    <property type="match status" value="1"/>
</dbReference>
<keyword evidence="4" id="KW-0479">Metal-binding</keyword>
<comment type="similarity">
    <text evidence="2">Belongs to the pyrimidine 5'-nucleotidase family.</text>
</comment>
<dbReference type="OrthoDB" id="10014216at2759"/>
<organism evidence="9 10">
    <name type="scientific">Bifiguratus adelaidae</name>
    <dbReference type="NCBI Taxonomy" id="1938954"/>
    <lineage>
        <taxon>Eukaryota</taxon>
        <taxon>Fungi</taxon>
        <taxon>Fungi incertae sedis</taxon>
        <taxon>Mucoromycota</taxon>
        <taxon>Mucoromycotina</taxon>
        <taxon>Endogonomycetes</taxon>
        <taxon>Endogonales</taxon>
        <taxon>Endogonales incertae sedis</taxon>
        <taxon>Bifiguratus</taxon>
    </lineage>
</organism>
<dbReference type="NCBIfam" id="TIGR01544">
    <property type="entry name" value="HAD-SF-IE"/>
    <property type="match status" value="1"/>
</dbReference>
<evidence type="ECO:0000256" key="6">
    <source>
        <dbReference type="ARBA" id="ARBA00022801"/>
    </source>
</evidence>
<dbReference type="GO" id="GO:0000287">
    <property type="term" value="F:magnesium ion binding"/>
    <property type="evidence" value="ECO:0007669"/>
    <property type="project" value="InterPro"/>
</dbReference>
<evidence type="ECO:0000313" key="9">
    <source>
        <dbReference type="EMBL" id="OZJ01817.1"/>
    </source>
</evidence>
<gene>
    <name evidence="9" type="ORF">BZG36_04814</name>
</gene>
<evidence type="ECO:0000313" key="10">
    <source>
        <dbReference type="Proteomes" id="UP000242875"/>
    </source>
</evidence>
<sequence length="288" mass="33113">METLFALKNVKIREPGAVRAKLERIIADGKDNLHVISDFDATMSTYWKDRKSGCRNTSAHGMVGRARVISPECKATTEALLAEYYPIEISRDMTQDEKIPHMIDWWHGAHQALIGEKLTKQDVTEIVSESDILFRDGLKQVLDDCFAKDIPFLVFSAGIADVIEESLKQHGLWHPNMHIVSNKMRFNEQGICDHFKEPLIHVFNKSEFQIETTDYYENIAHRRNLILLGDSLGDLQMKEGVRHDLYLTIGFLNHDEEELLDKYLHAYDILVLYDGSWNAVDAVLRQID</sequence>
<dbReference type="InterPro" id="IPR036412">
    <property type="entry name" value="HAD-like_sf"/>
</dbReference>
<dbReference type="EMBL" id="MVBO01000233">
    <property type="protein sequence ID" value="OZJ01817.1"/>
    <property type="molecule type" value="Genomic_DNA"/>
</dbReference>
<evidence type="ECO:0000256" key="5">
    <source>
        <dbReference type="ARBA" id="ARBA00022741"/>
    </source>
</evidence>
<protein>
    <recommendedName>
        <fullName evidence="3">5'-nucleotidase</fullName>
        <ecNumber evidence="3">3.1.3.5</ecNumber>
    </recommendedName>
</protein>
<keyword evidence="10" id="KW-1185">Reference proteome</keyword>
<dbReference type="GO" id="GO:0009117">
    <property type="term" value="P:nucleotide metabolic process"/>
    <property type="evidence" value="ECO:0007669"/>
    <property type="project" value="UniProtKB-KW"/>
</dbReference>
<keyword evidence="6" id="KW-0378">Hydrolase</keyword>
<dbReference type="PANTHER" id="PTHR13045:SF0">
    <property type="entry name" value="7-METHYLGUANOSINE PHOSPHATE-SPECIFIC 5'-NUCLEOTIDASE"/>
    <property type="match status" value="1"/>
</dbReference>
<reference evidence="9 10" key="1">
    <citation type="journal article" date="2017" name="Mycologia">
        <title>Bifiguratus adelaidae, gen. et sp. nov., a new member of Mucoromycotina in endophytic and soil-dwelling habitats.</title>
        <authorList>
            <person name="Torres-Cruz T.J."/>
            <person name="Billingsley Tobias T.L."/>
            <person name="Almatruk M."/>
            <person name="Hesse C."/>
            <person name="Kuske C.R."/>
            <person name="Desiro A."/>
            <person name="Benucci G.M."/>
            <person name="Bonito G."/>
            <person name="Stajich J.E."/>
            <person name="Dunlap C."/>
            <person name="Arnold A.E."/>
            <person name="Porras-Alfaro A."/>
        </authorList>
    </citation>
    <scope>NUCLEOTIDE SEQUENCE [LARGE SCALE GENOMIC DNA]</scope>
    <source>
        <strain evidence="9 10">AZ0501</strain>
    </source>
</reference>
<proteinExistence type="inferred from homology"/>
<evidence type="ECO:0000256" key="7">
    <source>
        <dbReference type="ARBA" id="ARBA00022842"/>
    </source>
</evidence>
<dbReference type="Pfam" id="PF05822">
    <property type="entry name" value="UMPH-1"/>
    <property type="match status" value="1"/>
</dbReference>
<comment type="caution">
    <text evidence="9">The sequence shown here is derived from an EMBL/GenBank/DDBJ whole genome shotgun (WGS) entry which is preliminary data.</text>
</comment>
<dbReference type="AlphaFoldDB" id="A0A261XTW4"/>